<dbReference type="AlphaFoldDB" id="A0AAV4UUR8"/>
<dbReference type="Proteomes" id="UP001054945">
    <property type="component" value="Unassembled WGS sequence"/>
</dbReference>
<sequence length="104" mass="10314">MSASEFNPSIILNAGTALPGIASIHLPPAAAAVQLPVVVTSSVAISTSALTNPVPSQASTIAFAGSTPTSTVDSSAEKPSSDKNGTVSCARMEVHVACILPNPD</sequence>
<accession>A0AAV4UUR8</accession>
<feature type="region of interest" description="Disordered" evidence="1">
    <location>
        <begin position="65"/>
        <end position="86"/>
    </location>
</feature>
<feature type="compositionally biased region" description="Polar residues" evidence="1">
    <location>
        <begin position="65"/>
        <end position="74"/>
    </location>
</feature>
<reference evidence="2 3" key="1">
    <citation type="submission" date="2021-06" db="EMBL/GenBank/DDBJ databases">
        <title>Caerostris extrusa draft genome.</title>
        <authorList>
            <person name="Kono N."/>
            <person name="Arakawa K."/>
        </authorList>
    </citation>
    <scope>NUCLEOTIDE SEQUENCE [LARGE SCALE GENOMIC DNA]</scope>
</reference>
<gene>
    <name evidence="2" type="primary">ZG57_5</name>
    <name evidence="2" type="ORF">CEXT_410111</name>
</gene>
<organism evidence="2 3">
    <name type="scientific">Caerostris extrusa</name>
    <name type="common">Bark spider</name>
    <name type="synonym">Caerostris bankana</name>
    <dbReference type="NCBI Taxonomy" id="172846"/>
    <lineage>
        <taxon>Eukaryota</taxon>
        <taxon>Metazoa</taxon>
        <taxon>Ecdysozoa</taxon>
        <taxon>Arthropoda</taxon>
        <taxon>Chelicerata</taxon>
        <taxon>Arachnida</taxon>
        <taxon>Araneae</taxon>
        <taxon>Araneomorphae</taxon>
        <taxon>Entelegynae</taxon>
        <taxon>Araneoidea</taxon>
        <taxon>Araneidae</taxon>
        <taxon>Caerostris</taxon>
    </lineage>
</organism>
<dbReference type="EMBL" id="BPLR01013495">
    <property type="protein sequence ID" value="GIY61641.1"/>
    <property type="molecule type" value="Genomic_DNA"/>
</dbReference>
<name>A0AAV4UUR8_CAEEX</name>
<evidence type="ECO:0000313" key="2">
    <source>
        <dbReference type="EMBL" id="GIY61641.1"/>
    </source>
</evidence>
<evidence type="ECO:0000313" key="3">
    <source>
        <dbReference type="Proteomes" id="UP001054945"/>
    </source>
</evidence>
<proteinExistence type="predicted"/>
<protein>
    <submittedName>
        <fullName evidence="2">Gastrula zinc finger protein XlCGF57.1</fullName>
    </submittedName>
</protein>
<evidence type="ECO:0000256" key="1">
    <source>
        <dbReference type="SAM" id="MobiDB-lite"/>
    </source>
</evidence>
<comment type="caution">
    <text evidence="2">The sequence shown here is derived from an EMBL/GenBank/DDBJ whole genome shotgun (WGS) entry which is preliminary data.</text>
</comment>
<keyword evidence="3" id="KW-1185">Reference proteome</keyword>